<keyword evidence="3" id="KW-1185">Reference proteome</keyword>
<proteinExistence type="predicted"/>
<dbReference type="Proteomes" id="UP000294003">
    <property type="component" value="Unassembled WGS sequence"/>
</dbReference>
<accession>A0ABY0GXV1</accession>
<protein>
    <submittedName>
        <fullName evidence="2">Uncharacterized protein</fullName>
    </submittedName>
</protein>
<organism evidence="2 3">
    <name type="scientific">Monosporascus cannonballus</name>
    <dbReference type="NCBI Taxonomy" id="155416"/>
    <lineage>
        <taxon>Eukaryota</taxon>
        <taxon>Fungi</taxon>
        <taxon>Dikarya</taxon>
        <taxon>Ascomycota</taxon>
        <taxon>Pezizomycotina</taxon>
        <taxon>Sordariomycetes</taxon>
        <taxon>Xylariomycetidae</taxon>
        <taxon>Xylariales</taxon>
        <taxon>Xylariales incertae sedis</taxon>
        <taxon>Monosporascus</taxon>
    </lineage>
</organism>
<name>A0ABY0GXV1_9PEZI</name>
<gene>
    <name evidence="2" type="ORF">DL762_007880</name>
</gene>
<comment type="caution">
    <text evidence="2">The sequence shown here is derived from an EMBL/GenBank/DDBJ whole genome shotgun (WGS) entry which is preliminary data.</text>
</comment>
<evidence type="ECO:0000256" key="1">
    <source>
        <dbReference type="SAM" id="MobiDB-lite"/>
    </source>
</evidence>
<reference evidence="2 3" key="1">
    <citation type="submission" date="2018-06" db="EMBL/GenBank/DDBJ databases">
        <title>Complete Genomes of Monosporascus.</title>
        <authorList>
            <person name="Robinson A.J."/>
            <person name="Natvig D.O."/>
        </authorList>
    </citation>
    <scope>NUCLEOTIDE SEQUENCE [LARGE SCALE GENOMIC DNA]</scope>
    <source>
        <strain evidence="2 3">CBS 609.92</strain>
    </source>
</reference>
<sequence length="104" mass="10953">MPSSTRHAASIGAGPPSSLLPTIASSLLDRNRLFPCPFPAVNSDLKEVATWGYGYGYGPPAMMPSLYHDSHHANMGHVRGRMGSNGVAPSEQDTGDVAMTSAIR</sequence>
<feature type="region of interest" description="Disordered" evidence="1">
    <location>
        <begin position="77"/>
        <end position="104"/>
    </location>
</feature>
<evidence type="ECO:0000313" key="3">
    <source>
        <dbReference type="Proteomes" id="UP000294003"/>
    </source>
</evidence>
<evidence type="ECO:0000313" key="2">
    <source>
        <dbReference type="EMBL" id="RYO79989.1"/>
    </source>
</evidence>
<dbReference type="EMBL" id="QJNS01000304">
    <property type="protein sequence ID" value="RYO79989.1"/>
    <property type="molecule type" value="Genomic_DNA"/>
</dbReference>